<dbReference type="KEGG" id="mru:mru_0809"/>
<evidence type="ECO:0000313" key="2">
    <source>
        <dbReference type="Proteomes" id="UP000008680"/>
    </source>
</evidence>
<sequence length="192" mass="23259">MDFNFHRIANEIAKIPDEKIKDLSWEDRVKELLSFRQYYNQYHESYGKDYLDFLEKANKEGDLEKKEDLIYFFKKETLTKDINLDGLNYLFVNIFLKYGFEYLDYNDTINNLKDKYDLNFKHDWISLLSKEDLSLFESINLLNYIQRSDYWDYEHMPLSYAIFDGTIDNILKGMENNLDEDNLELLDVLLKK</sequence>
<dbReference type="PATRIC" id="fig|634498.28.peg.810"/>
<dbReference type="HOGENOM" id="CLU_1412386_0_0_2"/>
<dbReference type="Proteomes" id="UP000008680">
    <property type="component" value="Chromosome"/>
</dbReference>
<dbReference type="STRING" id="634498.mru_0809"/>
<proteinExistence type="predicted"/>
<evidence type="ECO:0000313" key="1">
    <source>
        <dbReference type="EMBL" id="ADC46660.1"/>
    </source>
</evidence>
<dbReference type="GeneID" id="8770458"/>
<organism evidence="1 2">
    <name type="scientific">Methanobrevibacter ruminantium (strain ATCC 35063 / DSM 1093 / JCM 13430 / OCM 146 / M1)</name>
    <name type="common">Methanobacterium ruminantium</name>
    <dbReference type="NCBI Taxonomy" id="634498"/>
    <lineage>
        <taxon>Archaea</taxon>
        <taxon>Methanobacteriati</taxon>
        <taxon>Methanobacteriota</taxon>
        <taxon>Methanomada group</taxon>
        <taxon>Methanobacteria</taxon>
        <taxon>Methanobacteriales</taxon>
        <taxon>Methanobacteriaceae</taxon>
        <taxon>Methanobrevibacter</taxon>
    </lineage>
</organism>
<dbReference type="EMBL" id="CP001719">
    <property type="protein sequence ID" value="ADC46660.1"/>
    <property type="molecule type" value="Genomic_DNA"/>
</dbReference>
<keyword evidence="2" id="KW-1185">Reference proteome</keyword>
<reference evidence="1 2" key="1">
    <citation type="journal article" date="2010" name="PLoS ONE">
        <title>The genome sequence of the rumen methanogen Methanobrevibacter ruminantium reveals new possibilities for controlling ruminant methane emissions.</title>
        <authorList>
            <person name="Leahy S.C."/>
            <person name="Kelly W.J."/>
            <person name="Altermann E."/>
            <person name="Ronimus R.S."/>
            <person name="Yeoman C.J."/>
            <person name="Pacheco D.M."/>
            <person name="Li D."/>
            <person name="Kong Z."/>
            <person name="McTavish S."/>
            <person name="Sang C."/>
            <person name="Lambie S.C."/>
            <person name="Janssen P.H."/>
            <person name="Dey D."/>
            <person name="Attwood G.T."/>
        </authorList>
    </citation>
    <scope>NUCLEOTIDE SEQUENCE [LARGE SCALE GENOMIC DNA]</scope>
    <source>
        <strain evidence="2">ATCC 35063 / DSM 1093 / JCM 13430 / OCM 146 / M1</strain>
    </source>
</reference>
<protein>
    <submittedName>
        <fullName evidence="1">Uncharacterized protein</fullName>
    </submittedName>
</protein>
<name>D3E299_METRM</name>
<dbReference type="RefSeq" id="WP_012955611.1">
    <property type="nucleotide sequence ID" value="NC_013790.1"/>
</dbReference>
<dbReference type="OrthoDB" id="379540at2157"/>
<accession>D3E299</accession>
<gene>
    <name evidence="1" type="ordered locus">mru_0809</name>
</gene>
<dbReference type="AlphaFoldDB" id="D3E299"/>